<feature type="transmembrane region" description="Helical" evidence="1">
    <location>
        <begin position="21"/>
        <end position="41"/>
    </location>
</feature>
<name>A0A7M2Z103_9ACTN</name>
<dbReference type="EMBL" id="QQZY01000002">
    <property type="protein sequence ID" value="RDI75453.1"/>
    <property type="molecule type" value="Genomic_DNA"/>
</dbReference>
<accession>A0A7M2Z103</accession>
<evidence type="ECO:0000313" key="2">
    <source>
        <dbReference type="EMBL" id="RDI75453.1"/>
    </source>
</evidence>
<keyword evidence="1" id="KW-1133">Transmembrane helix</keyword>
<protein>
    <submittedName>
        <fullName evidence="2">Uncharacterized protein</fullName>
    </submittedName>
</protein>
<dbReference type="Proteomes" id="UP000254134">
    <property type="component" value="Unassembled WGS sequence"/>
</dbReference>
<comment type="caution">
    <text evidence="2">The sequence shown here is derived from an EMBL/GenBank/DDBJ whole genome shotgun (WGS) entry which is preliminary data.</text>
</comment>
<keyword evidence="1" id="KW-0472">Membrane</keyword>
<keyword evidence="3" id="KW-1185">Reference proteome</keyword>
<keyword evidence="1" id="KW-0812">Transmembrane</keyword>
<gene>
    <name evidence="2" type="ORF">Gocc_1251</name>
</gene>
<organism evidence="2 3">
    <name type="scientific">Gaiella occulta</name>
    <dbReference type="NCBI Taxonomy" id="1002870"/>
    <lineage>
        <taxon>Bacteria</taxon>
        <taxon>Bacillati</taxon>
        <taxon>Actinomycetota</taxon>
        <taxon>Thermoleophilia</taxon>
        <taxon>Gaiellales</taxon>
        <taxon>Gaiellaceae</taxon>
        <taxon>Gaiella</taxon>
    </lineage>
</organism>
<dbReference type="RefSeq" id="WP_181813423.1">
    <property type="nucleotide sequence ID" value="NZ_QQZY01000002.1"/>
</dbReference>
<reference evidence="3" key="2">
    <citation type="journal article" date="2019" name="MicrobiologyOpen">
        <title>High-quality draft genome sequence of Gaiella occulta isolated from a 150 meter deep mineral water borehole and comparison with the genome sequences of other deep-branching lineages of the phylum Actinobacteria.</title>
        <authorList>
            <person name="Severino R."/>
            <person name="Froufe H.J.C."/>
            <person name="Barroso C."/>
            <person name="Albuquerque L."/>
            <person name="Lobo-da-Cunha A."/>
            <person name="da Costa M.S."/>
            <person name="Egas C."/>
        </authorList>
    </citation>
    <scope>NUCLEOTIDE SEQUENCE [LARGE SCALE GENOMIC DNA]</scope>
    <source>
        <strain evidence="3">F2-233</strain>
    </source>
</reference>
<reference evidence="2 3" key="1">
    <citation type="submission" date="2018-07" db="EMBL/GenBank/DDBJ databases">
        <title>High-quality-draft genome sequence of Gaiella occulta.</title>
        <authorList>
            <person name="Severino R."/>
            <person name="Froufe H.J.C."/>
            <person name="Rainey F.A."/>
            <person name="Barroso C."/>
            <person name="Albuquerque L."/>
            <person name="Lobo-Da-Cunha A."/>
            <person name="Da Costa M.S."/>
            <person name="Egas C."/>
        </authorList>
    </citation>
    <scope>NUCLEOTIDE SEQUENCE [LARGE SCALE GENOMIC DNA]</scope>
    <source>
        <strain evidence="2 3">F2-233</strain>
    </source>
</reference>
<evidence type="ECO:0000313" key="3">
    <source>
        <dbReference type="Proteomes" id="UP000254134"/>
    </source>
</evidence>
<evidence type="ECO:0000256" key="1">
    <source>
        <dbReference type="SAM" id="Phobius"/>
    </source>
</evidence>
<proteinExistence type="predicted"/>
<dbReference type="AlphaFoldDB" id="A0A7M2Z103"/>
<sequence>MIVAVARERRTNDLEVDQIRWAFRLLLLGLGLITIEAATLAGREVF</sequence>